<evidence type="ECO:0000256" key="2">
    <source>
        <dbReference type="PIRSR" id="PIRSR600246-3"/>
    </source>
</evidence>
<dbReference type="Pfam" id="PF01112">
    <property type="entry name" value="Asparaginase_2"/>
    <property type="match status" value="1"/>
</dbReference>
<feature type="compositionally biased region" description="Basic and acidic residues" evidence="3">
    <location>
        <begin position="392"/>
        <end position="402"/>
    </location>
</feature>
<keyword evidence="5" id="KW-1185">Reference proteome</keyword>
<evidence type="ECO:0000313" key="5">
    <source>
        <dbReference type="Proteomes" id="UP001397290"/>
    </source>
</evidence>
<accession>A0AAW0RWN7</accession>
<dbReference type="PANTHER" id="PTHR10188">
    <property type="entry name" value="L-ASPARAGINASE"/>
    <property type="match status" value="1"/>
</dbReference>
<proteinExistence type="predicted"/>
<evidence type="ECO:0000256" key="3">
    <source>
        <dbReference type="SAM" id="MobiDB-lite"/>
    </source>
</evidence>
<feature type="active site" description="Nucleophile" evidence="1">
    <location>
        <position position="167"/>
    </location>
</feature>
<comment type="caution">
    <text evidence="4">The sequence shown here is derived from an EMBL/GenBank/DDBJ whole genome shotgun (WGS) entry which is preliminary data.</text>
</comment>
<gene>
    <name evidence="4" type="ORF">G3M48_003156</name>
</gene>
<dbReference type="GO" id="GO:0016787">
    <property type="term" value="F:hydrolase activity"/>
    <property type="evidence" value="ECO:0007669"/>
    <property type="project" value="InterPro"/>
</dbReference>
<evidence type="ECO:0000313" key="4">
    <source>
        <dbReference type="EMBL" id="KAK8146413.1"/>
    </source>
</evidence>
<dbReference type="InterPro" id="IPR000246">
    <property type="entry name" value="Peptidase_T2"/>
</dbReference>
<dbReference type="EMBL" id="JAAHCF010000212">
    <property type="protein sequence ID" value="KAK8146413.1"/>
    <property type="molecule type" value="Genomic_DNA"/>
</dbReference>
<dbReference type="Proteomes" id="UP001397290">
    <property type="component" value="Unassembled WGS sequence"/>
</dbReference>
<dbReference type="GO" id="GO:0005737">
    <property type="term" value="C:cytoplasm"/>
    <property type="evidence" value="ECO:0007669"/>
    <property type="project" value="TreeGrafter"/>
</dbReference>
<dbReference type="PANTHER" id="PTHR10188:SF43">
    <property type="entry name" value="ASPARAGINASE (EUROFUNG)"/>
    <property type="match status" value="1"/>
</dbReference>
<reference evidence="4 5" key="1">
    <citation type="submission" date="2020-02" db="EMBL/GenBank/DDBJ databases">
        <title>Comparative genomics of the hypocrealean fungal genus Beauvera.</title>
        <authorList>
            <person name="Showalter D.N."/>
            <person name="Bushley K.E."/>
            <person name="Rehner S.A."/>
        </authorList>
    </citation>
    <scope>NUCLEOTIDE SEQUENCE [LARGE SCALE GENOMIC DNA]</scope>
    <source>
        <strain evidence="4 5">ARSEF4384</strain>
    </source>
</reference>
<protein>
    <submittedName>
        <fullName evidence="4">Uncharacterized protein</fullName>
    </submittedName>
</protein>
<dbReference type="SUPFAM" id="SSF56235">
    <property type="entry name" value="N-terminal nucleophile aminohydrolases (Ntn hydrolases)"/>
    <property type="match status" value="1"/>
</dbReference>
<sequence length="579" mass="60359">MPGLAGIVLHGGASESWIGDKKRYEDTTAFLQTVVSSAESALEHGALAIDLAAEVVAKLEDYPAFNAGRGSAVNIDGNFELEAGIVCGATSAYRAAVCLQATKNPIKLVRAMLDDTGPSASVFLAGPGGDDLAKRLALDIVPNCYFATDSRTSYWQRKRAEISEHGTVGAVVRDSHGNVAAANSTGGMMFKPVGRVGDTAVLGSGLYADKRVAIACSGGGEAIMASMLASRIANLYNNGIGIATAVEEGIWHATQLFPSISCGVIAITANGQQTYQCNSRIFNVGSSGLKSRHIGLLRCTMPVMAPLCIHDDGVLRVGVSKHPTRPNQLTFQLKGESSLVSLSDERALAVHGRLRKVGQALAQIAGASDVAMLSWAGGGGGHLFPVMSGGHGESESDDEKKGQTACTDADAASRDAPVLAHRTTWMNTDGSMASMVMGRQHGARNDANVSSMWMLQDDAEFRGAVDALQRVLKNEASSPADAFPHQEWSLFAGPGPRPPHTPSLSATAAVSTPYCRAVLVASSNADPYWPSPAPFLDAGGNCNHLHDDTGLGLTAALGPRALDLSGLLGLAEKLRACLD</sequence>
<name>A0AAW0RWN7_9HYPO</name>
<evidence type="ECO:0000256" key="1">
    <source>
        <dbReference type="PIRSR" id="PIRSR600246-1"/>
    </source>
</evidence>
<dbReference type="InterPro" id="IPR029055">
    <property type="entry name" value="Ntn_hydrolases_N"/>
</dbReference>
<feature type="region of interest" description="Disordered" evidence="3">
    <location>
        <begin position="387"/>
        <end position="414"/>
    </location>
</feature>
<organism evidence="4 5">
    <name type="scientific">Beauveria asiatica</name>
    <dbReference type="NCBI Taxonomy" id="1069075"/>
    <lineage>
        <taxon>Eukaryota</taxon>
        <taxon>Fungi</taxon>
        <taxon>Dikarya</taxon>
        <taxon>Ascomycota</taxon>
        <taxon>Pezizomycotina</taxon>
        <taxon>Sordariomycetes</taxon>
        <taxon>Hypocreomycetidae</taxon>
        <taxon>Hypocreales</taxon>
        <taxon>Cordycipitaceae</taxon>
        <taxon>Beauveria</taxon>
    </lineage>
</organism>
<dbReference type="AlphaFoldDB" id="A0AAW0RWN7"/>
<dbReference type="Gene3D" id="3.60.20.30">
    <property type="entry name" value="(Glycosyl)asparaginase"/>
    <property type="match status" value="1"/>
</dbReference>
<feature type="site" description="Cleavage; by autolysis" evidence="2">
    <location>
        <begin position="166"/>
        <end position="167"/>
    </location>
</feature>